<keyword evidence="1" id="KW-0472">Membrane</keyword>
<evidence type="ECO:0000256" key="1">
    <source>
        <dbReference type="SAM" id="Phobius"/>
    </source>
</evidence>
<dbReference type="Pfam" id="PF02450">
    <property type="entry name" value="LCAT"/>
    <property type="match status" value="1"/>
</dbReference>
<dbReference type="GO" id="GO:0055091">
    <property type="term" value="P:phospholipid homeostasis"/>
    <property type="evidence" value="ECO:0007669"/>
    <property type="project" value="EnsemblFungi"/>
</dbReference>
<keyword evidence="3" id="KW-1185">Reference proteome</keyword>
<name>A0A1X2GHT9_9FUNG</name>
<reference evidence="2 3" key="1">
    <citation type="submission" date="2016-07" db="EMBL/GenBank/DDBJ databases">
        <title>Pervasive Adenine N6-methylation of Active Genes in Fungi.</title>
        <authorList>
            <consortium name="DOE Joint Genome Institute"/>
            <person name="Mondo S.J."/>
            <person name="Dannebaum R.O."/>
            <person name="Kuo R.C."/>
            <person name="Labutti K."/>
            <person name="Haridas S."/>
            <person name="Kuo A."/>
            <person name="Salamov A."/>
            <person name="Ahrendt S.R."/>
            <person name="Lipzen A."/>
            <person name="Sullivan W."/>
            <person name="Andreopoulos W.B."/>
            <person name="Clum A."/>
            <person name="Lindquist E."/>
            <person name="Daum C."/>
            <person name="Ramamoorthy G.K."/>
            <person name="Gryganskyi A."/>
            <person name="Culley D."/>
            <person name="Magnuson J.K."/>
            <person name="James T.Y."/>
            <person name="O'Malley M.A."/>
            <person name="Stajich J.E."/>
            <person name="Spatafora J.W."/>
            <person name="Visel A."/>
            <person name="Grigoriev I.V."/>
        </authorList>
    </citation>
    <scope>NUCLEOTIDE SEQUENCE [LARGE SCALE GENOMIC DNA]</scope>
    <source>
        <strain evidence="2 3">NRRL 3301</strain>
    </source>
</reference>
<proteinExistence type="predicted"/>
<dbReference type="SUPFAM" id="SSF53474">
    <property type="entry name" value="alpha/beta-Hydrolases"/>
    <property type="match status" value="1"/>
</dbReference>
<dbReference type="GO" id="GO:0046027">
    <property type="term" value="F:phospholipid:diacylglycerol acyltransferase activity"/>
    <property type="evidence" value="ECO:0007669"/>
    <property type="project" value="EnsemblFungi"/>
</dbReference>
<dbReference type="EMBL" id="MCGT01000014">
    <property type="protein sequence ID" value="ORX54072.1"/>
    <property type="molecule type" value="Genomic_DNA"/>
</dbReference>
<dbReference type="InterPro" id="IPR003386">
    <property type="entry name" value="LACT/PDAT_acylTrfase"/>
</dbReference>
<dbReference type="Proteomes" id="UP000242146">
    <property type="component" value="Unassembled WGS sequence"/>
</dbReference>
<dbReference type="GO" id="GO:0032541">
    <property type="term" value="C:cortical endoplasmic reticulum"/>
    <property type="evidence" value="ECO:0007669"/>
    <property type="project" value="EnsemblFungi"/>
</dbReference>
<gene>
    <name evidence="2" type="ORF">DM01DRAFT_1335926</name>
</gene>
<dbReference type="InterPro" id="IPR029058">
    <property type="entry name" value="AB_hydrolase_fold"/>
</dbReference>
<dbReference type="AlphaFoldDB" id="A0A1X2GHT9"/>
<comment type="caution">
    <text evidence="2">The sequence shown here is derived from an EMBL/GenBank/DDBJ whole genome shotgun (WGS) entry which is preliminary data.</text>
</comment>
<keyword evidence="1" id="KW-1133">Transmembrane helix</keyword>
<dbReference type="GO" id="GO:0006672">
    <property type="term" value="P:ceramide metabolic process"/>
    <property type="evidence" value="ECO:0007669"/>
    <property type="project" value="EnsemblFungi"/>
</dbReference>
<dbReference type="Gene3D" id="3.40.50.1820">
    <property type="entry name" value="alpha/beta hydrolase"/>
    <property type="match status" value="1"/>
</dbReference>
<dbReference type="GO" id="GO:0005637">
    <property type="term" value="C:nuclear inner membrane"/>
    <property type="evidence" value="ECO:0007669"/>
    <property type="project" value="EnsemblFungi"/>
</dbReference>
<dbReference type="GO" id="GO:0008374">
    <property type="term" value="F:O-acyltransferase activity"/>
    <property type="evidence" value="ECO:0007669"/>
    <property type="project" value="InterPro"/>
</dbReference>
<dbReference type="GO" id="GO:0019432">
    <property type="term" value="P:triglyceride biosynthetic process"/>
    <property type="evidence" value="ECO:0007669"/>
    <property type="project" value="EnsemblFungi"/>
</dbReference>
<sequence>MDQPTTSQEPEPNKQCHQGKDQKRFYYFLLGGLVALLALLAGSQTAVVQENVGDLQAYLETLPASEALDDFFAQISSYRFFQSSDMMADDQFMPALEYKDSMDLKAHYPVVMIPGIISTAIESWGTSEKSKKYFRSRLWGDWNQLRMVAMDKNGWLEHMKLDPKTGLDPENIKLRAAQGLTAADYLFTGYWVWGKVIENLAAIGYDPSNMHLASYDWRLSIPNMETRDQYFTKLKATIEAYKTSSGRKTVILSHSMGSTVFFYFMKWVEHPEGGHGGEGWVDNHIEEFVNLSGPLLGVPKAMTFLLSGETRDTMAFGSFGVAVLEKFFCRKERTDLLRTWGGACALLQKGGDAIWGTENDAPEDEQPEAQEGNATTVVKPSYGNLVSFVPVTPTSLENDDLVEPPHERSDSSPLRNQTLDMTMQLLRSSASQDFDRLLHGSYSFGLATTKEQIEKNENDPRTWSNPLESRLPHAPSMKIHCLYGVGLATERSYFYTSVANMNSTRNDTCDVYVETFNNTGGSKLMSLAIDPNVSDNILGIETGIRTTDGDNTVPVLSSGYMCTPSGGWTKHSELYNPSGVNVVTREYKNVPAGSVSIRGGPLTSDHVDILGNHDLLTDLLQIVSGHSSNVTQRIYSDIERYAQRVKL</sequence>
<keyword evidence="1" id="KW-0812">Transmembrane</keyword>
<dbReference type="GO" id="GO:0005811">
    <property type="term" value="C:lipid droplet"/>
    <property type="evidence" value="ECO:0007669"/>
    <property type="project" value="EnsemblFungi"/>
</dbReference>
<accession>A0A1X2GHT9</accession>
<feature type="transmembrane region" description="Helical" evidence="1">
    <location>
        <begin position="25"/>
        <end position="42"/>
    </location>
</feature>
<dbReference type="GO" id="GO:0140042">
    <property type="term" value="P:lipid droplet formation"/>
    <property type="evidence" value="ECO:0007669"/>
    <property type="project" value="EnsemblFungi"/>
</dbReference>
<evidence type="ECO:0000313" key="2">
    <source>
        <dbReference type="EMBL" id="ORX54072.1"/>
    </source>
</evidence>
<dbReference type="OrthoDB" id="190846at2759"/>
<protein>
    <submittedName>
        <fullName evidence="2">LACT-domain-containing protein</fullName>
    </submittedName>
</protein>
<dbReference type="PANTHER" id="PTHR11440">
    <property type="entry name" value="LECITHIN-CHOLESTEROL ACYLTRANSFERASE-RELATED"/>
    <property type="match status" value="1"/>
</dbReference>
<evidence type="ECO:0000313" key="3">
    <source>
        <dbReference type="Proteomes" id="UP000242146"/>
    </source>
</evidence>
<organism evidence="2 3">
    <name type="scientific">Hesseltinella vesiculosa</name>
    <dbReference type="NCBI Taxonomy" id="101127"/>
    <lineage>
        <taxon>Eukaryota</taxon>
        <taxon>Fungi</taxon>
        <taxon>Fungi incertae sedis</taxon>
        <taxon>Mucoromycota</taxon>
        <taxon>Mucoromycotina</taxon>
        <taxon>Mucoromycetes</taxon>
        <taxon>Mucorales</taxon>
        <taxon>Cunninghamellaceae</taxon>
        <taxon>Hesseltinella</taxon>
    </lineage>
</organism>
<dbReference type="STRING" id="101127.A0A1X2GHT9"/>
<dbReference type="GO" id="GO:0097038">
    <property type="term" value="C:perinuclear endoplasmic reticulum"/>
    <property type="evidence" value="ECO:0007669"/>
    <property type="project" value="EnsemblFungi"/>
</dbReference>